<protein>
    <submittedName>
        <fullName evidence="2">Phage integrase family</fullName>
    </submittedName>
</protein>
<dbReference type="PROSITE" id="PS51898">
    <property type="entry name" value="TYR_RECOMBINASE"/>
    <property type="match status" value="1"/>
</dbReference>
<evidence type="ECO:0000256" key="1">
    <source>
        <dbReference type="ARBA" id="ARBA00023172"/>
    </source>
</evidence>
<evidence type="ECO:0000313" key="2">
    <source>
        <dbReference type="EMBL" id="AUG89586.1"/>
    </source>
</evidence>
<dbReference type="GO" id="GO:0003677">
    <property type="term" value="F:DNA binding"/>
    <property type="evidence" value="ECO:0007669"/>
    <property type="project" value="InterPro"/>
</dbReference>
<proteinExistence type="predicted"/>
<dbReference type="PANTHER" id="PTHR30349:SF82">
    <property type="entry name" value="INTEGRASE_RECOMBINASE YOEC-RELATED"/>
    <property type="match status" value="1"/>
</dbReference>
<dbReference type="EMBL" id="MG019959">
    <property type="protein sequence ID" value="AUG89586.1"/>
    <property type="molecule type" value="Genomic_DNA"/>
</dbReference>
<dbReference type="GO" id="GO:0015074">
    <property type="term" value="P:DNA integration"/>
    <property type="evidence" value="ECO:0007669"/>
    <property type="project" value="InterPro"/>
</dbReference>
<dbReference type="InterPro" id="IPR050090">
    <property type="entry name" value="Tyrosine_recombinase_XerCD"/>
</dbReference>
<name>A0A2H5BSQ4_CLODI</name>
<sequence length="181" mass="20994">MRVEPIENKKDIEKLKRYFKNKGKIRDLTLITLGLNIGFRIEDILKLKVKDVYKKREINIKESKTGKRIRKPINDSLKEILDIYCKDKPTNEYLFKSQKGENEAISTTQAYRIIKKASKACRIKLNIGTHSMRKTHGLHIFKDKGIEVAQRALNHANQIDTLTYIGVVQKQADDAIMKLNL</sequence>
<dbReference type="PANTHER" id="PTHR30349">
    <property type="entry name" value="PHAGE INTEGRASE-RELATED"/>
    <property type="match status" value="1"/>
</dbReference>
<dbReference type="Gene3D" id="1.10.443.10">
    <property type="entry name" value="Intergrase catalytic core"/>
    <property type="match status" value="1"/>
</dbReference>
<geneLocation type="plasmid" evidence="2">
    <name>pCD-WTSI1</name>
</geneLocation>
<dbReference type="InterPro" id="IPR002104">
    <property type="entry name" value="Integrase_catalytic"/>
</dbReference>
<dbReference type="InterPro" id="IPR013762">
    <property type="entry name" value="Integrase-like_cat_sf"/>
</dbReference>
<dbReference type="SUPFAM" id="SSF56349">
    <property type="entry name" value="DNA breaking-rejoining enzymes"/>
    <property type="match status" value="1"/>
</dbReference>
<dbReference type="GO" id="GO:0006310">
    <property type="term" value="P:DNA recombination"/>
    <property type="evidence" value="ECO:0007669"/>
    <property type="project" value="UniProtKB-KW"/>
</dbReference>
<dbReference type="AlphaFoldDB" id="A0A2H5BSQ4"/>
<keyword evidence="1" id="KW-0233">DNA recombination</keyword>
<reference evidence="2" key="1">
    <citation type="journal article" date="2017" name="Anaerobe">
        <title>A helicase-containing module defines a family of pCD630-like plasmids in Clostridium difficile.</title>
        <authorList>
            <person name="Smits W.K."/>
            <person name="Weese J.S."/>
            <person name="Roberts A.P."/>
            <person name="Celine Jr"/>
            <person name="Hornung B."/>
        </authorList>
    </citation>
    <scope>NUCLEOTIDE SEQUENCE</scope>
    <source>
        <strain evidence="2">ERR017368_NODE12</strain>
        <plasmid evidence="2">pCD-WTSI1</plasmid>
    </source>
</reference>
<keyword evidence="2" id="KW-0614">Plasmid</keyword>
<dbReference type="InterPro" id="IPR011010">
    <property type="entry name" value="DNA_brk_join_enz"/>
</dbReference>
<accession>A0A2H5BSQ4</accession>
<organism evidence="2">
    <name type="scientific">Clostridioides difficile</name>
    <name type="common">Peptoclostridium difficile</name>
    <dbReference type="NCBI Taxonomy" id="1496"/>
    <lineage>
        <taxon>Bacteria</taxon>
        <taxon>Bacillati</taxon>
        <taxon>Bacillota</taxon>
        <taxon>Clostridia</taxon>
        <taxon>Peptostreptococcales</taxon>
        <taxon>Peptostreptococcaceae</taxon>
        <taxon>Clostridioides</taxon>
    </lineage>
</organism>
<gene>
    <name evidence="2" type="ORF">WTSI1_0004</name>
</gene>
<dbReference type="Pfam" id="PF00589">
    <property type="entry name" value="Phage_integrase"/>
    <property type="match status" value="1"/>
</dbReference>
<dbReference type="RefSeq" id="WP_077714150.1">
    <property type="nucleotide sequence ID" value="NZ_BITU01000125.1"/>
</dbReference>